<gene>
    <name evidence="2" type="ORF">KALB_4911</name>
</gene>
<dbReference type="HOGENOM" id="CLU_2916600_0_0_11"/>
<dbReference type="KEGG" id="kal:KALB_4911"/>
<feature type="compositionally biased region" description="Basic and acidic residues" evidence="1">
    <location>
        <begin position="1"/>
        <end position="31"/>
    </location>
</feature>
<accession>W5WAW7</accession>
<sequence>MADDNIRNYKAARDAVRDYSDERSNNGRDPFEDTDPTYQKLNRAAGEAEAKLTPFQRWLHR</sequence>
<dbReference type="EMBL" id="CP007155">
    <property type="protein sequence ID" value="AHH98273.1"/>
    <property type="molecule type" value="Genomic_DNA"/>
</dbReference>
<proteinExistence type="predicted"/>
<protein>
    <submittedName>
        <fullName evidence="2">Uncharacterized protein</fullName>
    </submittedName>
</protein>
<dbReference type="AlphaFoldDB" id="W5WAW7"/>
<reference evidence="2 3" key="1">
    <citation type="journal article" date="2014" name="BMC Genomics">
        <title>Complete genome sequence of producer of the glycopeptide antibiotic Aculeximycin Kutzneria albida DSM 43870T, a representative of minor genus of Pseudonocardiaceae.</title>
        <authorList>
            <person name="Rebets Y."/>
            <person name="Tokovenko B."/>
            <person name="Lushchyk I."/>
            <person name="Ruckert C."/>
            <person name="Zaburannyi N."/>
            <person name="Bechthold A."/>
            <person name="Kalinowski J."/>
            <person name="Luzhetskyy A."/>
        </authorList>
    </citation>
    <scope>NUCLEOTIDE SEQUENCE [LARGE SCALE GENOMIC DNA]</scope>
    <source>
        <strain evidence="2">DSM 43870</strain>
    </source>
</reference>
<dbReference type="Proteomes" id="UP000019225">
    <property type="component" value="Chromosome"/>
</dbReference>
<keyword evidence="3" id="KW-1185">Reference proteome</keyword>
<name>W5WAW7_9PSEU</name>
<evidence type="ECO:0000313" key="2">
    <source>
        <dbReference type="EMBL" id="AHH98273.1"/>
    </source>
</evidence>
<dbReference type="RefSeq" id="WP_025358295.1">
    <property type="nucleotide sequence ID" value="NZ_CP007155.1"/>
</dbReference>
<organism evidence="2 3">
    <name type="scientific">Kutzneria albida DSM 43870</name>
    <dbReference type="NCBI Taxonomy" id="1449976"/>
    <lineage>
        <taxon>Bacteria</taxon>
        <taxon>Bacillati</taxon>
        <taxon>Actinomycetota</taxon>
        <taxon>Actinomycetes</taxon>
        <taxon>Pseudonocardiales</taxon>
        <taxon>Pseudonocardiaceae</taxon>
        <taxon>Kutzneria</taxon>
    </lineage>
</organism>
<evidence type="ECO:0000313" key="3">
    <source>
        <dbReference type="Proteomes" id="UP000019225"/>
    </source>
</evidence>
<dbReference type="STRING" id="1449976.KALB_4911"/>
<feature type="region of interest" description="Disordered" evidence="1">
    <location>
        <begin position="1"/>
        <end position="37"/>
    </location>
</feature>
<evidence type="ECO:0000256" key="1">
    <source>
        <dbReference type="SAM" id="MobiDB-lite"/>
    </source>
</evidence>